<name>A0A8D9JQS9_9GAMM</name>
<keyword evidence="6 10" id="KW-0067">ATP-binding</keyword>
<dbReference type="InterPro" id="IPR002316">
    <property type="entry name" value="Pro-tRNA-ligase_IIa"/>
</dbReference>
<feature type="domain" description="Aminoacyl-transfer RNA synthetases class-II family profile" evidence="11">
    <location>
        <begin position="33"/>
        <end position="455"/>
    </location>
</feature>
<dbReference type="EMBL" id="LN649255">
    <property type="protein sequence ID" value="CEI58619.1"/>
    <property type="molecule type" value="Genomic_DNA"/>
</dbReference>
<dbReference type="Gene3D" id="3.30.930.10">
    <property type="entry name" value="Bira Bifunctional Protein, Domain 2"/>
    <property type="match status" value="2"/>
</dbReference>
<dbReference type="HAMAP" id="MF_01569">
    <property type="entry name" value="Pro_tRNA_synth_type1"/>
    <property type="match status" value="1"/>
</dbReference>
<dbReference type="PANTHER" id="PTHR42753">
    <property type="entry name" value="MITOCHONDRIAL RIBOSOME PROTEIN L39/PROLYL-TRNA LIGASE FAMILY MEMBER"/>
    <property type="match status" value="1"/>
</dbReference>
<evidence type="ECO:0000256" key="6">
    <source>
        <dbReference type="ARBA" id="ARBA00022840"/>
    </source>
</evidence>
<dbReference type="KEGG" id="plc:PAD_065"/>
<keyword evidence="8 10" id="KW-0030">Aminoacyl-tRNA synthetase</keyword>
<dbReference type="PRINTS" id="PR01046">
    <property type="entry name" value="TRNASYNTHPRO"/>
</dbReference>
<dbReference type="InterPro" id="IPR023717">
    <property type="entry name" value="Pro-tRNA-Synthase_IIa_type1"/>
</dbReference>
<dbReference type="InterPro" id="IPR044140">
    <property type="entry name" value="ProRS_anticodon_short"/>
</dbReference>
<evidence type="ECO:0000256" key="3">
    <source>
        <dbReference type="ARBA" id="ARBA00022490"/>
    </source>
</evidence>
<dbReference type="AlphaFoldDB" id="A0A8D9JQS9"/>
<dbReference type="PANTHER" id="PTHR42753:SF2">
    <property type="entry name" value="PROLINE--TRNA LIGASE"/>
    <property type="match status" value="1"/>
</dbReference>
<gene>
    <name evidence="10 12" type="primary">proS</name>
    <name evidence="12" type="ORF">PAD_065</name>
</gene>
<dbReference type="GO" id="GO:0005524">
    <property type="term" value="F:ATP binding"/>
    <property type="evidence" value="ECO:0007669"/>
    <property type="project" value="UniProtKB-UniRule"/>
</dbReference>
<evidence type="ECO:0000313" key="13">
    <source>
        <dbReference type="Proteomes" id="UP000032800"/>
    </source>
</evidence>
<organism evidence="12 13">
    <name type="scientific">Candidatus Portiera aleyrodidarum</name>
    <name type="common">primary endosymbiont of Bemisia tabaci</name>
    <dbReference type="NCBI Taxonomy" id="91844"/>
    <lineage>
        <taxon>Bacteria</taxon>
        <taxon>Pseudomonadati</taxon>
        <taxon>Pseudomonadota</taxon>
        <taxon>Gammaproteobacteria</taxon>
        <taxon>Candidatus Johnevansiales</taxon>
        <taxon>Candidatus Johnevansiaceae</taxon>
        <taxon>Candidatus Portiera</taxon>
    </lineage>
</organism>
<evidence type="ECO:0000256" key="5">
    <source>
        <dbReference type="ARBA" id="ARBA00022741"/>
    </source>
</evidence>
<evidence type="ECO:0000256" key="4">
    <source>
        <dbReference type="ARBA" id="ARBA00022598"/>
    </source>
</evidence>
<dbReference type="RefSeq" id="WP_219848751.1">
    <property type="nucleotide sequence ID" value="NZ_LN649255.1"/>
</dbReference>
<evidence type="ECO:0000313" key="12">
    <source>
        <dbReference type="EMBL" id="CEI58619.1"/>
    </source>
</evidence>
<proteinExistence type="inferred from homology"/>
<dbReference type="InterPro" id="IPR004500">
    <property type="entry name" value="Pro-tRNA-synth_IIa_bac-type"/>
</dbReference>
<dbReference type="Pfam" id="PF03129">
    <property type="entry name" value="HGTP_anticodon"/>
    <property type="match status" value="1"/>
</dbReference>
<dbReference type="InterPro" id="IPR004154">
    <property type="entry name" value="Anticodon-bd"/>
</dbReference>
<dbReference type="Gene3D" id="3.40.50.800">
    <property type="entry name" value="Anticodon-binding domain"/>
    <property type="match status" value="1"/>
</dbReference>
<dbReference type="InterPro" id="IPR045864">
    <property type="entry name" value="aa-tRNA-synth_II/BPL/LPL"/>
</dbReference>
<dbReference type="NCBIfam" id="TIGR00409">
    <property type="entry name" value="proS_fam_II"/>
    <property type="match status" value="1"/>
</dbReference>
<dbReference type="GO" id="GO:0004827">
    <property type="term" value="F:proline-tRNA ligase activity"/>
    <property type="evidence" value="ECO:0007669"/>
    <property type="project" value="UniProtKB-UniRule"/>
</dbReference>
<dbReference type="Pfam" id="PF04073">
    <property type="entry name" value="tRNA_edit"/>
    <property type="match status" value="1"/>
</dbReference>
<evidence type="ECO:0000256" key="1">
    <source>
        <dbReference type="ARBA" id="ARBA00004496"/>
    </source>
</evidence>
<dbReference type="InterPro" id="IPR007214">
    <property type="entry name" value="YbaK/aa-tRNA-synth-assoc-dom"/>
</dbReference>
<evidence type="ECO:0000256" key="9">
    <source>
        <dbReference type="ARBA" id="ARBA00047671"/>
    </source>
</evidence>
<comment type="domain">
    <text evidence="10">Consists of three domains: the N-terminal catalytic domain, the editing domain and the C-terminal anticodon-binding domain.</text>
</comment>
<dbReference type="SUPFAM" id="SSF55681">
    <property type="entry name" value="Class II aaRS and biotin synthetases"/>
    <property type="match status" value="1"/>
</dbReference>
<dbReference type="GO" id="GO:0005829">
    <property type="term" value="C:cytosol"/>
    <property type="evidence" value="ECO:0007669"/>
    <property type="project" value="TreeGrafter"/>
</dbReference>
<evidence type="ECO:0000256" key="7">
    <source>
        <dbReference type="ARBA" id="ARBA00022917"/>
    </source>
</evidence>
<dbReference type="InterPro" id="IPR006195">
    <property type="entry name" value="aa-tRNA-synth_II"/>
</dbReference>
<dbReference type="GO" id="GO:0006433">
    <property type="term" value="P:prolyl-tRNA aminoacylation"/>
    <property type="evidence" value="ECO:0007669"/>
    <property type="project" value="UniProtKB-UniRule"/>
</dbReference>
<evidence type="ECO:0000256" key="10">
    <source>
        <dbReference type="HAMAP-Rule" id="MF_01569"/>
    </source>
</evidence>
<dbReference type="SUPFAM" id="SSF55826">
    <property type="entry name" value="YbaK/ProRS associated domain"/>
    <property type="match status" value="1"/>
</dbReference>
<evidence type="ECO:0000259" key="11">
    <source>
        <dbReference type="PROSITE" id="PS50862"/>
    </source>
</evidence>
<dbReference type="InterPro" id="IPR050062">
    <property type="entry name" value="Pro-tRNA_synthetase"/>
</dbReference>
<dbReference type="SUPFAM" id="SSF52954">
    <property type="entry name" value="Class II aaRS ABD-related"/>
    <property type="match status" value="1"/>
</dbReference>
<sequence>MRASKLLILTLKEIPSKAEIISHKLMLRAGMIRRLVSGIYTWLPIGIRVLKKFKNIIRHEMELIGANEVLMSSIQPLELWKESKRYDNYGPELLKFKDRNKRELCFGPTNEEVITDFIRREIHSYKQLPLILYQIQTKFRDEIRPRFGLIRAREFIMKDAYSFHINNKCLDNTYKNMYNAYNRIFKRCNVDYRSVNAENGTIGGFCSHEIHILATSGEDKLVLSNKSKYAANLEIAEALLKNKKNYIKKSSLKLIEIKKNKKEIKKKIKILILIGKKNNLIALILRNDHEINKFKVENQLEVAKPLTILNNEEILIKIGENIKFIGPLGLNIPILVDKSVAFMCDFSAGANQNKKLYVGLNWDRDLPLPKIVDIRNVVHGESSPDGFGKLIIKRSIEVGHIFKLGTKYSKLMDALAMNSIGKKNPLLMGCFGIGLTRIIAATIEQNHDEDGIIWPANLAPFEVVLIPINSHKSKKVIELSEKLYKTFIKANIDVLLDDREIRLGQKLTEWEIIGIPHRIFISDRNKKKIEYNNRKNKKSIFMNPDELIKYLNSKK</sequence>
<dbReference type="FunFam" id="3.30.930.10:FF:000042">
    <property type="entry name" value="probable proline--tRNA ligase, mitochondrial"/>
    <property type="match status" value="1"/>
</dbReference>
<reference evidence="12 13" key="1">
    <citation type="journal article" date="2015" name="Genome Biol. Evol.">
        <title>Genome evolution in the primary endosymbiont of whiteflies sheds light on their divergence.</title>
        <authorList>
            <person name="Santos-Garcia D."/>
            <person name="Vargas-Chavez C."/>
            <person name="Moya A."/>
            <person name="Latorre A."/>
            <person name="Silva"/>
            <person name="F J."/>
        </authorList>
    </citation>
    <scope>NUCLEOTIDE SEQUENCE [LARGE SCALE GENOMIC DNA]</scope>
    <source>
        <strain evidence="13">AD-VLC</strain>
    </source>
</reference>
<evidence type="ECO:0000256" key="2">
    <source>
        <dbReference type="ARBA" id="ARBA00011738"/>
    </source>
</evidence>
<dbReference type="NCBIfam" id="NF006625">
    <property type="entry name" value="PRK09194.1"/>
    <property type="match status" value="1"/>
</dbReference>
<comment type="catalytic activity">
    <reaction evidence="9 10">
        <text>tRNA(Pro) + L-proline + ATP = L-prolyl-tRNA(Pro) + AMP + diphosphate</text>
        <dbReference type="Rhea" id="RHEA:14305"/>
        <dbReference type="Rhea" id="RHEA-COMP:9700"/>
        <dbReference type="Rhea" id="RHEA-COMP:9702"/>
        <dbReference type="ChEBI" id="CHEBI:30616"/>
        <dbReference type="ChEBI" id="CHEBI:33019"/>
        <dbReference type="ChEBI" id="CHEBI:60039"/>
        <dbReference type="ChEBI" id="CHEBI:78442"/>
        <dbReference type="ChEBI" id="CHEBI:78532"/>
        <dbReference type="ChEBI" id="CHEBI:456215"/>
        <dbReference type="EC" id="6.1.1.15"/>
    </reaction>
</comment>
<comment type="function">
    <text evidence="10">Catalyzes the attachment of proline to tRNA(Pro) in a two-step reaction: proline is first activated by ATP to form Pro-AMP and then transferred to the acceptor end of tRNA(Pro). As ProRS can inadvertently accommodate and process non-cognate amino acids such as alanine and cysteine, to avoid such errors it has two additional distinct editing activities against alanine. One activity is designated as 'pretransfer' editing and involves the tRNA(Pro)-independent hydrolysis of activated Ala-AMP. The other activity is designated 'posttransfer' editing and involves deacylation of mischarged Ala-tRNA(Pro). The misacylated Cys-tRNA(Pro) is not edited by ProRS.</text>
</comment>
<dbReference type="PROSITE" id="PS50862">
    <property type="entry name" value="AA_TRNA_LIGASE_II"/>
    <property type="match status" value="1"/>
</dbReference>
<keyword evidence="5 10" id="KW-0547">Nucleotide-binding</keyword>
<dbReference type="Proteomes" id="UP000032800">
    <property type="component" value="Chromosome I"/>
</dbReference>
<dbReference type="InterPro" id="IPR002314">
    <property type="entry name" value="aa-tRNA-synt_IIb"/>
</dbReference>
<dbReference type="CDD" id="cd00779">
    <property type="entry name" value="ProRS_core_prok"/>
    <property type="match status" value="1"/>
</dbReference>
<dbReference type="EC" id="6.1.1.15" evidence="10"/>
<accession>A0A8D9JQS9</accession>
<dbReference type="InterPro" id="IPR033730">
    <property type="entry name" value="ProRS_core_prok"/>
</dbReference>
<protein>
    <recommendedName>
        <fullName evidence="10">Proline--tRNA ligase</fullName>
        <ecNumber evidence="10">6.1.1.15</ecNumber>
    </recommendedName>
    <alternativeName>
        <fullName evidence="10">Prolyl-tRNA synthetase</fullName>
        <shortName evidence="10">ProRS</shortName>
    </alternativeName>
</protein>
<keyword evidence="4 10" id="KW-0436">Ligase</keyword>
<keyword evidence="7 10" id="KW-0648">Protein biosynthesis</keyword>
<keyword evidence="3 10" id="KW-0963">Cytoplasm</keyword>
<evidence type="ECO:0000256" key="8">
    <source>
        <dbReference type="ARBA" id="ARBA00023146"/>
    </source>
</evidence>
<comment type="subunit">
    <text evidence="2 10">Homodimer.</text>
</comment>
<dbReference type="InterPro" id="IPR036754">
    <property type="entry name" value="YbaK/aa-tRNA-synt-asso_dom_sf"/>
</dbReference>
<dbReference type="Pfam" id="PF00587">
    <property type="entry name" value="tRNA-synt_2b"/>
    <property type="match status" value="1"/>
</dbReference>
<dbReference type="CDD" id="cd00861">
    <property type="entry name" value="ProRS_anticodon_short"/>
    <property type="match status" value="1"/>
</dbReference>
<comment type="similarity">
    <text evidence="10">Belongs to the class-II aminoacyl-tRNA synthetase family. ProS type 1 subfamily.</text>
</comment>
<comment type="subcellular location">
    <subcellularLocation>
        <location evidence="1 10">Cytoplasm</location>
    </subcellularLocation>
</comment>
<dbReference type="InterPro" id="IPR036621">
    <property type="entry name" value="Anticodon-bd_dom_sf"/>
</dbReference>
<dbReference type="GO" id="GO:0002161">
    <property type="term" value="F:aminoacyl-tRNA deacylase activity"/>
    <property type="evidence" value="ECO:0007669"/>
    <property type="project" value="InterPro"/>
</dbReference>